<dbReference type="InterPro" id="IPR016140">
    <property type="entry name" value="Bifunc_inhib/LTP/seed_store"/>
</dbReference>
<feature type="signal peptide" evidence="5">
    <location>
        <begin position="1"/>
        <end position="27"/>
    </location>
</feature>
<evidence type="ECO:0000259" key="6">
    <source>
        <dbReference type="SMART" id="SM00499"/>
    </source>
</evidence>
<comment type="caution">
    <text evidence="7">The sequence shown here is derived from an EMBL/GenBank/DDBJ whole genome shotgun (WGS) entry which is preliminary data.</text>
</comment>
<dbReference type="Pfam" id="PF00234">
    <property type="entry name" value="Tryp_alpha_amyl"/>
    <property type="match status" value="1"/>
</dbReference>
<dbReference type="PRINTS" id="PR00382">
    <property type="entry name" value="LIPIDTRNSFER"/>
</dbReference>
<proteinExistence type="inferred from homology"/>
<evidence type="ECO:0000256" key="1">
    <source>
        <dbReference type="ARBA" id="ARBA00009748"/>
    </source>
</evidence>
<keyword evidence="3 4" id="KW-0446">Lipid-binding</keyword>
<feature type="domain" description="Bifunctional inhibitor/plant lipid transfer protein/seed storage helical" evidence="6">
    <location>
        <begin position="31"/>
        <end position="114"/>
    </location>
</feature>
<evidence type="ECO:0000256" key="3">
    <source>
        <dbReference type="ARBA" id="ARBA00023121"/>
    </source>
</evidence>
<dbReference type="SUPFAM" id="SSF47699">
    <property type="entry name" value="Bifunctional inhibitor/lipid-transfer protein/seed storage 2S albumin"/>
    <property type="match status" value="1"/>
</dbReference>
<organism evidence="7 8">
    <name type="scientific">Sesamum alatum</name>
    <dbReference type="NCBI Taxonomy" id="300844"/>
    <lineage>
        <taxon>Eukaryota</taxon>
        <taxon>Viridiplantae</taxon>
        <taxon>Streptophyta</taxon>
        <taxon>Embryophyta</taxon>
        <taxon>Tracheophyta</taxon>
        <taxon>Spermatophyta</taxon>
        <taxon>Magnoliopsida</taxon>
        <taxon>eudicotyledons</taxon>
        <taxon>Gunneridae</taxon>
        <taxon>Pentapetalae</taxon>
        <taxon>asterids</taxon>
        <taxon>lamiids</taxon>
        <taxon>Lamiales</taxon>
        <taxon>Pedaliaceae</taxon>
        <taxon>Sesamum</taxon>
    </lineage>
</organism>
<dbReference type="PANTHER" id="PTHR33076">
    <property type="entry name" value="NON-SPECIFIC LIPID-TRANSFER PROTEIN 2-RELATED"/>
    <property type="match status" value="1"/>
</dbReference>
<keyword evidence="2 4" id="KW-0813">Transport</keyword>
<evidence type="ECO:0000256" key="4">
    <source>
        <dbReference type="RuleBase" id="RU000628"/>
    </source>
</evidence>
<feature type="chain" id="PRO_5042249373" description="Non-specific lipid-transfer protein" evidence="5">
    <location>
        <begin position="28"/>
        <end position="118"/>
    </location>
</feature>
<evidence type="ECO:0000313" key="8">
    <source>
        <dbReference type="Proteomes" id="UP001293254"/>
    </source>
</evidence>
<evidence type="ECO:0000256" key="5">
    <source>
        <dbReference type="SAM" id="SignalP"/>
    </source>
</evidence>
<keyword evidence="8" id="KW-1185">Reference proteome</keyword>
<dbReference type="SMART" id="SM00499">
    <property type="entry name" value="AAI"/>
    <property type="match status" value="1"/>
</dbReference>
<evidence type="ECO:0000313" key="7">
    <source>
        <dbReference type="EMBL" id="KAK4425033.1"/>
    </source>
</evidence>
<dbReference type="CDD" id="cd01960">
    <property type="entry name" value="nsLTP1"/>
    <property type="match status" value="1"/>
</dbReference>
<gene>
    <name evidence="7" type="ORF">Salat_1696900</name>
</gene>
<dbReference type="InterPro" id="IPR036312">
    <property type="entry name" value="Bifun_inhib/LTP/seed_sf"/>
</dbReference>
<dbReference type="Gene3D" id="1.10.110.10">
    <property type="entry name" value="Plant lipid-transfer and hydrophobic proteins"/>
    <property type="match status" value="1"/>
</dbReference>
<evidence type="ECO:0000256" key="2">
    <source>
        <dbReference type="ARBA" id="ARBA00022448"/>
    </source>
</evidence>
<reference evidence="7" key="1">
    <citation type="submission" date="2020-06" db="EMBL/GenBank/DDBJ databases">
        <authorList>
            <person name="Li T."/>
            <person name="Hu X."/>
            <person name="Zhang T."/>
            <person name="Song X."/>
            <person name="Zhang H."/>
            <person name="Dai N."/>
            <person name="Sheng W."/>
            <person name="Hou X."/>
            <person name="Wei L."/>
        </authorList>
    </citation>
    <scope>NUCLEOTIDE SEQUENCE</scope>
    <source>
        <strain evidence="7">3651</strain>
        <tissue evidence="7">Leaf</tissue>
    </source>
</reference>
<dbReference type="AlphaFoldDB" id="A0AAE1Y7C7"/>
<accession>A0AAE1Y7C7</accession>
<keyword evidence="5" id="KW-0732">Signal</keyword>
<protein>
    <recommendedName>
        <fullName evidence="4">Non-specific lipid-transfer protein</fullName>
    </recommendedName>
</protein>
<name>A0AAE1Y7C7_9LAMI</name>
<reference evidence="7" key="2">
    <citation type="journal article" date="2024" name="Plant">
        <title>Genomic evolution and insights into agronomic trait innovations of Sesamum species.</title>
        <authorList>
            <person name="Miao H."/>
            <person name="Wang L."/>
            <person name="Qu L."/>
            <person name="Liu H."/>
            <person name="Sun Y."/>
            <person name="Le M."/>
            <person name="Wang Q."/>
            <person name="Wei S."/>
            <person name="Zheng Y."/>
            <person name="Lin W."/>
            <person name="Duan Y."/>
            <person name="Cao H."/>
            <person name="Xiong S."/>
            <person name="Wang X."/>
            <person name="Wei L."/>
            <person name="Li C."/>
            <person name="Ma Q."/>
            <person name="Ju M."/>
            <person name="Zhao R."/>
            <person name="Li G."/>
            <person name="Mu C."/>
            <person name="Tian Q."/>
            <person name="Mei H."/>
            <person name="Zhang T."/>
            <person name="Gao T."/>
            <person name="Zhang H."/>
        </authorList>
    </citation>
    <scope>NUCLEOTIDE SEQUENCE</scope>
    <source>
        <strain evidence="7">3651</strain>
    </source>
</reference>
<dbReference type="EMBL" id="JACGWO010000006">
    <property type="protein sequence ID" value="KAK4425033.1"/>
    <property type="molecule type" value="Genomic_DNA"/>
</dbReference>
<dbReference type="GO" id="GO:0006869">
    <property type="term" value="P:lipid transport"/>
    <property type="evidence" value="ECO:0007669"/>
    <property type="project" value="InterPro"/>
</dbReference>
<dbReference type="GO" id="GO:0008289">
    <property type="term" value="F:lipid binding"/>
    <property type="evidence" value="ECO:0007669"/>
    <property type="project" value="UniProtKB-KW"/>
</dbReference>
<comment type="function">
    <text evidence="4">Plant non-specific lipid-transfer proteins transfer phospholipids as well as galactolipids across membranes. May play a role in wax or cutin deposition in the cell walls of expanding epidermal cells and certain secretory tissues.</text>
</comment>
<dbReference type="Proteomes" id="UP001293254">
    <property type="component" value="Unassembled WGS sequence"/>
</dbReference>
<comment type="similarity">
    <text evidence="1 4">Belongs to the plant LTP family.</text>
</comment>
<dbReference type="PROSITE" id="PS00597">
    <property type="entry name" value="PLANT_LTP"/>
    <property type="match status" value="1"/>
</dbReference>
<dbReference type="InterPro" id="IPR000528">
    <property type="entry name" value="Plant_nsLTP"/>
</dbReference>
<sequence>MAGLIKLMSTVLVAAMLVFAVIPSTEAAIGCGTVLTTLSPCIPYLTIQGPLGGCCDGVKRLYAAAKTTADRQTVCGCLKKLVGSYSNINLPRAAGVPAQCGLNIPYKISPSTDCAKVI</sequence>